<evidence type="ECO:0000313" key="2">
    <source>
        <dbReference type="EMBL" id="OZY57586.1"/>
    </source>
</evidence>
<gene>
    <name evidence="2" type="ORF">CJF39_20580</name>
</gene>
<keyword evidence="1" id="KW-0812">Transmembrane</keyword>
<evidence type="ECO:0000313" key="3">
    <source>
        <dbReference type="Proteomes" id="UP000215788"/>
    </source>
</evidence>
<accession>A0A266N519</accession>
<sequence>MRQADAGFGLIELMIAMTLGLLLVLGMTQVFLSARQTSLAQTASAQLQEDARYVLSKIAQEIRMAGMFGCLPLTQIINAPAAFGTPVSWQGAARSGTLQMISADVGPQSGKPDWTVVTDCKNHAQAFAGAQTGLGPGDIGFAVRRIAYRHAGGQLRSGSTNAVLLDNVVAFDVSFGMADSVGSNAVVRYEYSPADAASIRSVRMVLTLRDPRSHVKDQTYHVVVAVRNRLG</sequence>
<feature type="transmembrane region" description="Helical" evidence="1">
    <location>
        <begin position="6"/>
        <end position="25"/>
    </location>
</feature>
<dbReference type="AlphaFoldDB" id="A0A266N519"/>
<dbReference type="RefSeq" id="WP_094995100.1">
    <property type="nucleotide sequence ID" value="NZ_NQKI01000047.1"/>
</dbReference>
<name>A0A266N519_9PSED</name>
<dbReference type="Proteomes" id="UP000215788">
    <property type="component" value="Unassembled WGS sequence"/>
</dbReference>
<keyword evidence="1" id="KW-0472">Membrane</keyword>
<evidence type="ECO:0000256" key="1">
    <source>
        <dbReference type="SAM" id="Phobius"/>
    </source>
</evidence>
<dbReference type="OrthoDB" id="5296662at2"/>
<organism evidence="2 3">
    <name type="scientific">Pseudomonas lundensis</name>
    <dbReference type="NCBI Taxonomy" id="86185"/>
    <lineage>
        <taxon>Bacteria</taxon>
        <taxon>Pseudomonadati</taxon>
        <taxon>Pseudomonadota</taxon>
        <taxon>Gammaproteobacteria</taxon>
        <taxon>Pseudomonadales</taxon>
        <taxon>Pseudomonadaceae</taxon>
        <taxon>Pseudomonas</taxon>
    </lineage>
</organism>
<comment type="caution">
    <text evidence="2">The sequence shown here is derived from an EMBL/GenBank/DDBJ whole genome shotgun (WGS) entry which is preliminary data.</text>
</comment>
<dbReference type="EMBL" id="NQKI01000047">
    <property type="protein sequence ID" value="OZY57586.1"/>
    <property type="molecule type" value="Genomic_DNA"/>
</dbReference>
<dbReference type="InterPro" id="IPR012902">
    <property type="entry name" value="N_methyl_site"/>
</dbReference>
<proteinExistence type="predicted"/>
<keyword evidence="1" id="KW-1133">Transmembrane helix</keyword>
<protein>
    <submittedName>
        <fullName evidence="2">Pilus assembly protein PilW</fullName>
    </submittedName>
</protein>
<reference evidence="2 3" key="1">
    <citation type="submission" date="2017-08" db="EMBL/GenBank/DDBJ databases">
        <title>Genomic and metabolic characterisation of spoilage-associated Pseudomonas species.</title>
        <authorList>
            <person name="Stanborough T."/>
            <person name="Fegan N."/>
            <person name="Powell S.M."/>
            <person name="Singh T."/>
            <person name="Tamplin M.L."/>
            <person name="Chandry P.S."/>
        </authorList>
    </citation>
    <scope>NUCLEOTIDE SEQUENCE [LARGE SCALE GENOMIC DNA]</scope>
    <source>
        <strain evidence="2 3">L1802</strain>
    </source>
</reference>
<dbReference type="Pfam" id="PF07963">
    <property type="entry name" value="N_methyl"/>
    <property type="match status" value="1"/>
</dbReference>